<accession>A0AA51X3F2</accession>
<evidence type="ECO:0000313" key="2">
    <source>
        <dbReference type="EMBL" id="WNB16896.1"/>
    </source>
</evidence>
<keyword evidence="1" id="KW-1133">Transmembrane helix</keyword>
<dbReference type="KEGG" id="marp:QYS47_32160"/>
<dbReference type="RefSeq" id="WP_322345832.1">
    <property type="nucleotide sequence ID" value="NZ_CP129968.2"/>
</dbReference>
<evidence type="ECO:0000256" key="1">
    <source>
        <dbReference type="SAM" id="Phobius"/>
    </source>
</evidence>
<keyword evidence="1" id="KW-0812">Transmembrane</keyword>
<gene>
    <name evidence="2" type="ORF">QYS47_32160</name>
</gene>
<feature type="transmembrane region" description="Helical" evidence="1">
    <location>
        <begin position="88"/>
        <end position="107"/>
    </location>
</feature>
<protein>
    <submittedName>
        <fullName evidence="2">Uncharacterized protein</fullName>
    </submittedName>
</protein>
<name>A0AA51X3F2_9BACT</name>
<feature type="transmembrane region" description="Helical" evidence="1">
    <location>
        <begin position="185"/>
        <end position="206"/>
    </location>
</feature>
<sequence length="209" mass="24792">MELFNLIITTLSVYSPVLFFITLFITKNENYLDIDKILITLVSVAFISDISLKYFIEGRNYIYIFIYMLVESVLILIFYQKILNRKRNIILGLSLIYLVSIILELFYKNPVNDFFSYSLTVKNFIYIILALFYFIEIYRYEKDIFNKEAPQFSYNVGILIYASLAFFPVFLATELMSGFFDFSLWYIHNIGNILKNIIFAVGLWLVQKR</sequence>
<feature type="transmembrane region" description="Helical" evidence="1">
    <location>
        <begin position="6"/>
        <end position="25"/>
    </location>
</feature>
<feature type="transmembrane region" description="Helical" evidence="1">
    <location>
        <begin position="152"/>
        <end position="173"/>
    </location>
</feature>
<dbReference type="AlphaFoldDB" id="A0AA51X3F2"/>
<feature type="transmembrane region" description="Helical" evidence="1">
    <location>
        <begin position="62"/>
        <end position="79"/>
    </location>
</feature>
<feature type="transmembrane region" description="Helical" evidence="1">
    <location>
        <begin position="119"/>
        <end position="140"/>
    </location>
</feature>
<organism evidence="2">
    <name type="scientific">Marivirga arenosa</name>
    <dbReference type="NCBI Taxonomy" id="3059076"/>
    <lineage>
        <taxon>Bacteria</taxon>
        <taxon>Pseudomonadati</taxon>
        <taxon>Bacteroidota</taxon>
        <taxon>Cytophagia</taxon>
        <taxon>Cytophagales</taxon>
        <taxon>Marivirgaceae</taxon>
        <taxon>Marivirga</taxon>
    </lineage>
</organism>
<reference evidence="2" key="1">
    <citation type="submission" date="2023-08" db="EMBL/GenBank/DDBJ databases">
        <title>Comparative genomics and taxonomic characterization of three novel marine species of genus Marivirga.</title>
        <authorList>
            <person name="Muhammad N."/>
            <person name="Kim S.-G."/>
        </authorList>
    </citation>
    <scope>NUCLEOTIDE SEQUENCE</scope>
    <source>
        <strain evidence="2">BKB1-2</strain>
    </source>
</reference>
<keyword evidence="1" id="KW-0472">Membrane</keyword>
<dbReference type="EMBL" id="CP129968">
    <property type="protein sequence ID" value="WNB16896.1"/>
    <property type="molecule type" value="Genomic_DNA"/>
</dbReference>
<dbReference type="Proteomes" id="UP001232019">
    <property type="component" value="Chromosome"/>
</dbReference>
<proteinExistence type="predicted"/>